<organism evidence="2 3">
    <name type="scientific">Callithrix jacchus</name>
    <name type="common">White-tufted-ear marmoset</name>
    <name type="synonym">Simia Jacchus</name>
    <dbReference type="NCBI Taxonomy" id="9483"/>
    <lineage>
        <taxon>Eukaryota</taxon>
        <taxon>Metazoa</taxon>
        <taxon>Chordata</taxon>
        <taxon>Craniata</taxon>
        <taxon>Vertebrata</taxon>
        <taxon>Euteleostomi</taxon>
        <taxon>Mammalia</taxon>
        <taxon>Eutheria</taxon>
        <taxon>Euarchontoglires</taxon>
        <taxon>Primates</taxon>
        <taxon>Haplorrhini</taxon>
        <taxon>Platyrrhini</taxon>
        <taxon>Cebidae</taxon>
        <taxon>Callitrichinae</taxon>
        <taxon>Callithrix</taxon>
        <taxon>Callithrix</taxon>
    </lineage>
</organism>
<feature type="region of interest" description="Disordered" evidence="1">
    <location>
        <begin position="1"/>
        <end position="20"/>
    </location>
</feature>
<evidence type="ECO:0000313" key="2">
    <source>
        <dbReference type="Ensembl" id="ENSCJAP00000069211.1"/>
    </source>
</evidence>
<dbReference type="InParanoid" id="A0A5F4VUG8"/>
<sequence length="152" mass="17161">MGGARKGRVREKTGPTPGKSCREAVEMRVEEFKVPGERVLLFTQAGLQRRRLGSLQPPPPAFKRFSCLSLSSSWDYWCAPPHPTNFCIFSGDGVLPCWPGWSQTPDLRRFSCLSLPKCWDYRCEPLCPADKGLLKNLSISLLQPSPKRERPK</sequence>
<dbReference type="AlphaFoldDB" id="A0A5F4VUG8"/>
<protein>
    <submittedName>
        <fullName evidence="2">Uncharacterized protein</fullName>
    </submittedName>
</protein>
<dbReference type="Ensembl" id="ENSCJAT00000094099.2">
    <property type="protein sequence ID" value="ENSCJAP00000069211.1"/>
    <property type="gene ID" value="ENSCJAG00000056934.2"/>
</dbReference>
<evidence type="ECO:0000256" key="1">
    <source>
        <dbReference type="SAM" id="MobiDB-lite"/>
    </source>
</evidence>
<dbReference type="PANTHER" id="PTHR46254:SF6">
    <property type="entry name" value="HIGH MOBILITY GROUP AT-HOOK 2"/>
    <property type="match status" value="1"/>
</dbReference>
<dbReference type="GeneTree" id="ENSGT00940000161627"/>
<accession>A0A5F4VUG8</accession>
<evidence type="ECO:0000313" key="3">
    <source>
        <dbReference type="Proteomes" id="UP000008225"/>
    </source>
</evidence>
<reference evidence="2" key="1">
    <citation type="submission" date="2009-03" db="EMBL/GenBank/DDBJ databases">
        <authorList>
            <person name="Warren W."/>
            <person name="Ye L."/>
            <person name="Minx P."/>
            <person name="Worley K."/>
            <person name="Gibbs R."/>
            <person name="Wilson R.K."/>
        </authorList>
    </citation>
    <scope>NUCLEOTIDE SEQUENCE [LARGE SCALE GENOMIC DNA]</scope>
</reference>
<proteinExistence type="predicted"/>
<dbReference type="Bgee" id="ENSCJAG00000056934">
    <property type="expression patterns" value="Expressed in cerebellum and 6 other cell types or tissues"/>
</dbReference>
<dbReference type="Proteomes" id="UP000008225">
    <property type="component" value="Chromosome 6"/>
</dbReference>
<dbReference type="PANTHER" id="PTHR46254">
    <property type="entry name" value="PROTEIN GVQW1-RELATED"/>
    <property type="match status" value="1"/>
</dbReference>
<reference evidence="2" key="3">
    <citation type="submission" date="2025-09" db="UniProtKB">
        <authorList>
            <consortium name="Ensembl"/>
        </authorList>
    </citation>
    <scope>IDENTIFICATION</scope>
</reference>
<reference evidence="2" key="2">
    <citation type="submission" date="2025-08" db="UniProtKB">
        <authorList>
            <consortium name="Ensembl"/>
        </authorList>
    </citation>
    <scope>IDENTIFICATION</scope>
</reference>
<name>A0A5F4VUG8_CALJA</name>
<keyword evidence="3" id="KW-1185">Reference proteome</keyword>